<proteinExistence type="predicted"/>
<gene>
    <name evidence="2" type="ORF">WN51_07020</name>
</gene>
<protein>
    <submittedName>
        <fullName evidence="2">Uncharacterized protein</fullName>
    </submittedName>
</protein>
<evidence type="ECO:0000256" key="1">
    <source>
        <dbReference type="SAM" id="MobiDB-lite"/>
    </source>
</evidence>
<evidence type="ECO:0000313" key="3">
    <source>
        <dbReference type="Proteomes" id="UP000053105"/>
    </source>
</evidence>
<evidence type="ECO:0000313" key="2">
    <source>
        <dbReference type="EMBL" id="KOX80343.1"/>
    </source>
</evidence>
<dbReference type="Proteomes" id="UP000053105">
    <property type="component" value="Unassembled WGS sequence"/>
</dbReference>
<dbReference type="AlphaFoldDB" id="A0A0M9ACA4"/>
<accession>A0A0M9ACA4</accession>
<dbReference type="EMBL" id="KQ435702">
    <property type="protein sequence ID" value="KOX80343.1"/>
    <property type="molecule type" value="Genomic_DNA"/>
</dbReference>
<dbReference type="OrthoDB" id="10549459at2759"/>
<keyword evidence="3" id="KW-1185">Reference proteome</keyword>
<name>A0A0M9ACA4_9HYME</name>
<organism evidence="2 3">
    <name type="scientific">Melipona quadrifasciata</name>
    <dbReference type="NCBI Taxonomy" id="166423"/>
    <lineage>
        <taxon>Eukaryota</taxon>
        <taxon>Metazoa</taxon>
        <taxon>Ecdysozoa</taxon>
        <taxon>Arthropoda</taxon>
        <taxon>Hexapoda</taxon>
        <taxon>Insecta</taxon>
        <taxon>Pterygota</taxon>
        <taxon>Neoptera</taxon>
        <taxon>Endopterygota</taxon>
        <taxon>Hymenoptera</taxon>
        <taxon>Apocrita</taxon>
        <taxon>Aculeata</taxon>
        <taxon>Apoidea</taxon>
        <taxon>Anthophila</taxon>
        <taxon>Apidae</taxon>
        <taxon>Melipona</taxon>
    </lineage>
</organism>
<reference evidence="2 3" key="1">
    <citation type="submission" date="2015-07" db="EMBL/GenBank/DDBJ databases">
        <title>The genome of Melipona quadrifasciata.</title>
        <authorList>
            <person name="Pan H."/>
            <person name="Kapheim K."/>
        </authorList>
    </citation>
    <scope>NUCLEOTIDE SEQUENCE [LARGE SCALE GENOMIC DNA]</scope>
    <source>
        <strain evidence="2">0111107301</strain>
        <tissue evidence="2">Whole body</tissue>
    </source>
</reference>
<sequence length="289" mass="33248">MLTRRKGDRFYSFSKTRKNDTRFEIRFLTTWRQYVRPRRRILGWPRLTLSPPILRLTEGLDELVERNNVIGRDWRIERDLETTKHRVRERKGPAVRAKEQREREVALEGYAIRSTRAPVFSMTENENVAKKVEEHAKRPQPRSGHLDDPDDPNTLSACTQTSHVVPQTSSVPVFAVCYLAGYAVCRIGDCLLLTIPRSECLPFSPPGIVLAASVIEEAHMCQSEYRRTGASHCWSGKWSHHLLEIIPLPARYFWYPCVQDMAIAIVRKNSSSQSKLRFTGGLMALEPFA</sequence>
<feature type="region of interest" description="Disordered" evidence="1">
    <location>
        <begin position="132"/>
        <end position="158"/>
    </location>
</feature>